<dbReference type="EMBL" id="JAGPYM010000030">
    <property type="protein sequence ID" value="KAH6877302.1"/>
    <property type="molecule type" value="Genomic_DNA"/>
</dbReference>
<gene>
    <name evidence="1" type="ORF">B0T10DRAFT_191086</name>
</gene>
<proteinExistence type="predicted"/>
<reference evidence="1 2" key="1">
    <citation type="journal article" date="2021" name="Nat. Commun.">
        <title>Genetic determinants of endophytism in the Arabidopsis root mycobiome.</title>
        <authorList>
            <person name="Mesny F."/>
            <person name="Miyauchi S."/>
            <person name="Thiergart T."/>
            <person name="Pickel B."/>
            <person name="Atanasova L."/>
            <person name="Karlsson M."/>
            <person name="Huettel B."/>
            <person name="Barry K.W."/>
            <person name="Haridas S."/>
            <person name="Chen C."/>
            <person name="Bauer D."/>
            <person name="Andreopoulos W."/>
            <person name="Pangilinan J."/>
            <person name="LaButti K."/>
            <person name="Riley R."/>
            <person name="Lipzen A."/>
            <person name="Clum A."/>
            <person name="Drula E."/>
            <person name="Henrissat B."/>
            <person name="Kohler A."/>
            <person name="Grigoriev I.V."/>
            <person name="Martin F.M."/>
            <person name="Hacquard S."/>
        </authorList>
    </citation>
    <scope>NUCLEOTIDE SEQUENCE [LARGE SCALE GENOMIC DNA]</scope>
    <source>
        <strain evidence="1 2">MPI-CAGE-CH-0241</strain>
    </source>
</reference>
<organism evidence="1 2">
    <name type="scientific">Thelonectria olida</name>
    <dbReference type="NCBI Taxonomy" id="1576542"/>
    <lineage>
        <taxon>Eukaryota</taxon>
        <taxon>Fungi</taxon>
        <taxon>Dikarya</taxon>
        <taxon>Ascomycota</taxon>
        <taxon>Pezizomycotina</taxon>
        <taxon>Sordariomycetes</taxon>
        <taxon>Hypocreomycetidae</taxon>
        <taxon>Hypocreales</taxon>
        <taxon>Nectriaceae</taxon>
        <taxon>Thelonectria</taxon>
    </lineage>
</organism>
<sequence length="102" mass="11544">MPKSTVLKRLSLEVRPLTIDLLEYGVEKELSRFNECQPKLAKYVVDGVAFMQLARQGNMNIVVKGANVGILSNLLLFNKNHQESNNRADGLMLHFLCLWNAD</sequence>
<evidence type="ECO:0000313" key="2">
    <source>
        <dbReference type="Proteomes" id="UP000777438"/>
    </source>
</evidence>
<dbReference type="OrthoDB" id="10265645at2759"/>
<accession>A0A9P9AGY8</accession>
<dbReference type="Proteomes" id="UP000777438">
    <property type="component" value="Unassembled WGS sequence"/>
</dbReference>
<protein>
    <submittedName>
        <fullName evidence="1">Uncharacterized protein</fullName>
    </submittedName>
</protein>
<comment type="caution">
    <text evidence="1">The sequence shown here is derived from an EMBL/GenBank/DDBJ whole genome shotgun (WGS) entry which is preliminary data.</text>
</comment>
<evidence type="ECO:0000313" key="1">
    <source>
        <dbReference type="EMBL" id="KAH6877302.1"/>
    </source>
</evidence>
<keyword evidence="2" id="KW-1185">Reference proteome</keyword>
<name>A0A9P9AGY8_9HYPO</name>
<dbReference type="AlphaFoldDB" id="A0A9P9AGY8"/>